<proteinExistence type="predicted"/>
<dbReference type="PANTHER" id="PTHR30612">
    <property type="entry name" value="SECA INNER MEMBRANE COMPONENT OF SEC PROTEIN SECRETION SYSTEM"/>
    <property type="match status" value="1"/>
</dbReference>
<accession>D1YHC1</accession>
<dbReference type="GO" id="GO:0043952">
    <property type="term" value="P:protein transport by the Sec complex"/>
    <property type="evidence" value="ECO:0007669"/>
    <property type="project" value="TreeGrafter"/>
</dbReference>
<evidence type="ECO:0000313" key="2">
    <source>
        <dbReference type="EMBL" id="EFB63004.1"/>
    </source>
</evidence>
<evidence type="ECO:0000313" key="3">
    <source>
        <dbReference type="Proteomes" id="UP000003684"/>
    </source>
</evidence>
<dbReference type="GO" id="GO:0005524">
    <property type="term" value="F:ATP binding"/>
    <property type="evidence" value="ECO:0007669"/>
    <property type="project" value="InterPro"/>
</dbReference>
<gene>
    <name evidence="2" type="primary">secA_2</name>
    <name evidence="2" type="ORF">HMPREF9209_0478</name>
</gene>
<organism evidence="2 3">
    <name type="scientific">Lactobacillus gasseri 224-1</name>
    <dbReference type="NCBI Taxonomy" id="679196"/>
    <lineage>
        <taxon>Bacteria</taxon>
        <taxon>Bacillati</taxon>
        <taxon>Bacillota</taxon>
        <taxon>Bacilli</taxon>
        <taxon>Lactobacillales</taxon>
        <taxon>Lactobacillaceae</taxon>
        <taxon>Lactobacillus</taxon>
    </lineage>
</organism>
<dbReference type="InterPro" id="IPR011116">
    <property type="entry name" value="SecA_Wing/Scaffold"/>
</dbReference>
<dbReference type="Gene3D" id="1.10.3060.10">
    <property type="entry name" value="Helical scaffold and wing domains of SecA"/>
    <property type="match status" value="1"/>
</dbReference>
<dbReference type="GO" id="GO:0006886">
    <property type="term" value="P:intracellular protein transport"/>
    <property type="evidence" value="ECO:0007669"/>
    <property type="project" value="InterPro"/>
</dbReference>
<dbReference type="GO" id="GO:0017038">
    <property type="term" value="P:protein import"/>
    <property type="evidence" value="ECO:0007669"/>
    <property type="project" value="InterPro"/>
</dbReference>
<dbReference type="Proteomes" id="UP000003684">
    <property type="component" value="Unassembled WGS sequence"/>
</dbReference>
<sequence length="79" mass="9485">MLEFEKVVILRVVDERWTDHIDAMDQLRQSISLRGYGQLNPLVEYQEAGYRMFEEMISDIEFDATRLFMKAQIRQNISR</sequence>
<dbReference type="InterPro" id="IPR036266">
    <property type="entry name" value="SecA_Wing/Scaffold_sf"/>
</dbReference>
<name>D1YHC1_LACGS</name>
<dbReference type="AlphaFoldDB" id="D1YHC1"/>
<dbReference type="EMBL" id="ADFT01000011">
    <property type="protein sequence ID" value="EFB63004.1"/>
    <property type="molecule type" value="Genomic_DNA"/>
</dbReference>
<dbReference type="GO" id="GO:0031522">
    <property type="term" value="C:cell envelope Sec protein transport complex"/>
    <property type="evidence" value="ECO:0007669"/>
    <property type="project" value="TreeGrafter"/>
</dbReference>
<dbReference type="PANTHER" id="PTHR30612:SF0">
    <property type="entry name" value="CHLOROPLAST PROTEIN-TRANSPORTING ATPASE"/>
    <property type="match status" value="1"/>
</dbReference>
<dbReference type="SUPFAM" id="SSF81886">
    <property type="entry name" value="Helical scaffold and wing domains of SecA"/>
    <property type="match status" value="1"/>
</dbReference>
<dbReference type="Pfam" id="PF07516">
    <property type="entry name" value="SecA_SW"/>
    <property type="match status" value="1"/>
</dbReference>
<dbReference type="GO" id="GO:0005886">
    <property type="term" value="C:plasma membrane"/>
    <property type="evidence" value="ECO:0007669"/>
    <property type="project" value="TreeGrafter"/>
</dbReference>
<feature type="domain" description="SecA Wing/Scaffold" evidence="1">
    <location>
        <begin position="1"/>
        <end position="72"/>
    </location>
</feature>
<dbReference type="GO" id="GO:0006605">
    <property type="term" value="P:protein targeting"/>
    <property type="evidence" value="ECO:0007669"/>
    <property type="project" value="InterPro"/>
</dbReference>
<protein>
    <submittedName>
        <fullName evidence="2">Putative SecA wing/scaffold domain protein</fullName>
    </submittedName>
</protein>
<dbReference type="InterPro" id="IPR000185">
    <property type="entry name" value="SecA"/>
</dbReference>
<comment type="caution">
    <text evidence="2">The sequence shown here is derived from an EMBL/GenBank/DDBJ whole genome shotgun (WGS) entry which is preliminary data.</text>
</comment>
<reference evidence="2 3" key="1">
    <citation type="submission" date="2009-12" db="EMBL/GenBank/DDBJ databases">
        <title>Genome Sequence of Lactobacillus gasseri 224-1.</title>
        <authorList>
            <person name="Durkin A.S."/>
            <person name="Madupu R."/>
            <person name="Torralba M."/>
            <person name="Methe B."/>
            <person name="Sutton G."/>
            <person name="Strausberg R.L."/>
            <person name="Nelson K.E."/>
        </authorList>
    </citation>
    <scope>NUCLEOTIDE SEQUENCE [LARGE SCALE GENOMIC DNA]</scope>
    <source>
        <strain evidence="2 3">224-1</strain>
    </source>
</reference>
<dbReference type="GO" id="GO:0005829">
    <property type="term" value="C:cytosol"/>
    <property type="evidence" value="ECO:0007669"/>
    <property type="project" value="TreeGrafter"/>
</dbReference>
<evidence type="ECO:0000259" key="1">
    <source>
        <dbReference type="Pfam" id="PF07516"/>
    </source>
</evidence>